<evidence type="ECO:0000256" key="4">
    <source>
        <dbReference type="ARBA" id="ARBA00022692"/>
    </source>
</evidence>
<evidence type="ECO:0000256" key="6">
    <source>
        <dbReference type="ARBA" id="ARBA00022989"/>
    </source>
</evidence>
<keyword evidence="7" id="KW-0472">Membrane</keyword>
<dbReference type="EMBL" id="CP012836">
    <property type="protein sequence ID" value="AMQ57461.1"/>
    <property type="molecule type" value="Genomic_DNA"/>
</dbReference>
<evidence type="ECO:0000256" key="2">
    <source>
        <dbReference type="ARBA" id="ARBA00022676"/>
    </source>
</evidence>
<dbReference type="InterPro" id="IPR001173">
    <property type="entry name" value="Glyco_trans_2-like"/>
</dbReference>
<dbReference type="Gene3D" id="3.90.550.10">
    <property type="entry name" value="Spore Coat Polysaccharide Biosynthesis Protein SpsA, Chain A"/>
    <property type="match status" value="1"/>
</dbReference>
<name>A0A142EQQ6_9BACT</name>
<dbReference type="OrthoDB" id="9807778at2"/>
<protein>
    <submittedName>
        <fullName evidence="9">Dolichol-phosphate mannosyltransferase</fullName>
    </submittedName>
</protein>
<evidence type="ECO:0000256" key="1">
    <source>
        <dbReference type="ARBA" id="ARBA00022475"/>
    </source>
</evidence>
<feature type="domain" description="Glycosyltransferase 2-like" evidence="8">
    <location>
        <begin position="6"/>
        <end position="135"/>
    </location>
</feature>
<dbReference type="Pfam" id="PF00535">
    <property type="entry name" value="Glycos_transf_2"/>
    <property type="match status" value="1"/>
</dbReference>
<dbReference type="STRING" id="1727163.AO498_13520"/>
<evidence type="ECO:0000313" key="9">
    <source>
        <dbReference type="EMBL" id="AMQ57461.1"/>
    </source>
</evidence>
<evidence type="ECO:0000256" key="7">
    <source>
        <dbReference type="ARBA" id="ARBA00023136"/>
    </source>
</evidence>
<dbReference type="RefSeq" id="WP_067548688.1">
    <property type="nucleotide sequence ID" value="NZ_CP012836.1"/>
</dbReference>
<reference evidence="9 10" key="2">
    <citation type="journal article" date="2016" name="Genome Announc.">
        <title>Complete Genome Sequence of Algoriphagus sp. Strain M8-2, Isolated from a Brackish Lake.</title>
        <authorList>
            <person name="Muraguchi Y."/>
            <person name="Kushimoto K."/>
            <person name="Ohtsubo Y."/>
            <person name="Suzuki T."/>
            <person name="Dohra H."/>
            <person name="Kimbara K."/>
            <person name="Shintani M."/>
        </authorList>
    </citation>
    <scope>NUCLEOTIDE SEQUENCE [LARGE SCALE GENOMIC DNA]</scope>
    <source>
        <strain evidence="9 10">M8-2</strain>
    </source>
</reference>
<dbReference type="PANTHER" id="PTHR48090">
    <property type="entry name" value="UNDECAPRENYL-PHOSPHATE 4-DEOXY-4-FORMAMIDO-L-ARABINOSE TRANSFERASE-RELATED"/>
    <property type="match status" value="1"/>
</dbReference>
<dbReference type="GO" id="GO:0009103">
    <property type="term" value="P:lipopolysaccharide biosynthetic process"/>
    <property type="evidence" value="ECO:0007669"/>
    <property type="project" value="UniProtKB-KW"/>
</dbReference>
<keyword evidence="2 9" id="KW-0328">Glycosyltransferase</keyword>
<evidence type="ECO:0000259" key="8">
    <source>
        <dbReference type="Pfam" id="PF00535"/>
    </source>
</evidence>
<gene>
    <name evidence="9" type="ORF">AO498_13520</name>
</gene>
<proteinExistence type="predicted"/>
<keyword evidence="6" id="KW-1133">Transmembrane helix</keyword>
<keyword evidence="10" id="KW-1185">Reference proteome</keyword>
<evidence type="ECO:0000256" key="3">
    <source>
        <dbReference type="ARBA" id="ARBA00022679"/>
    </source>
</evidence>
<reference evidence="10" key="1">
    <citation type="submission" date="2015-09" db="EMBL/GenBank/DDBJ databases">
        <title>Complete sequence of Algoriphagus sp. M8-2.</title>
        <authorList>
            <person name="Shintani M."/>
        </authorList>
    </citation>
    <scope>NUCLEOTIDE SEQUENCE [LARGE SCALE GENOMIC DNA]</scope>
    <source>
        <strain evidence="10">M8-2</strain>
    </source>
</reference>
<dbReference type="AlphaFoldDB" id="A0A142EQQ6"/>
<keyword evidence="4" id="KW-0812">Transmembrane</keyword>
<organism evidence="9 10">
    <name type="scientific">Algoriphagus sanaruensis</name>
    <dbReference type="NCBI Taxonomy" id="1727163"/>
    <lineage>
        <taxon>Bacteria</taxon>
        <taxon>Pseudomonadati</taxon>
        <taxon>Bacteroidota</taxon>
        <taxon>Cytophagia</taxon>
        <taxon>Cytophagales</taxon>
        <taxon>Cyclobacteriaceae</taxon>
        <taxon>Algoriphagus</taxon>
    </lineage>
</organism>
<accession>A0A142EQQ6</accession>
<dbReference type="Proteomes" id="UP000073816">
    <property type="component" value="Chromosome"/>
</dbReference>
<dbReference type="GO" id="GO:0099621">
    <property type="term" value="F:undecaprenyl-phosphate 4-deoxy-4-formamido-L-arabinose transferase activity"/>
    <property type="evidence" value="ECO:0007669"/>
    <property type="project" value="TreeGrafter"/>
</dbReference>
<dbReference type="KEGG" id="alm:AO498_13520"/>
<dbReference type="InterPro" id="IPR050256">
    <property type="entry name" value="Glycosyltransferase_2"/>
</dbReference>
<dbReference type="GO" id="GO:0005886">
    <property type="term" value="C:plasma membrane"/>
    <property type="evidence" value="ECO:0007669"/>
    <property type="project" value="TreeGrafter"/>
</dbReference>
<dbReference type="SUPFAM" id="SSF53448">
    <property type="entry name" value="Nucleotide-diphospho-sugar transferases"/>
    <property type="match status" value="1"/>
</dbReference>
<dbReference type="InterPro" id="IPR029044">
    <property type="entry name" value="Nucleotide-diphossugar_trans"/>
</dbReference>
<keyword evidence="5" id="KW-0448">Lipopolysaccharide biosynthesis</keyword>
<keyword evidence="1" id="KW-1003">Cell membrane</keyword>
<evidence type="ECO:0000313" key="10">
    <source>
        <dbReference type="Proteomes" id="UP000073816"/>
    </source>
</evidence>
<dbReference type="PANTHER" id="PTHR48090:SF3">
    <property type="entry name" value="UNDECAPRENYL-PHOSPHATE 4-DEOXY-4-FORMAMIDO-L-ARABINOSE TRANSFERASE"/>
    <property type="match status" value="1"/>
</dbReference>
<dbReference type="PATRIC" id="fig|1727163.4.peg.2818"/>
<keyword evidence="3 9" id="KW-0808">Transferase</keyword>
<sequence>MADLVIIIPVFNEEEGIDRLPSAFETYFSKTKLNVEVLLVDDGSTDSSLSKIKALCMQHAAFRFLALSENRGLSTALKAGIDHSNSTWVGYMDADLQTNPEDFLKLENHMHSHDLVTGYRMGRKDNLTKKLTSSFANGFRNWLLKDGVRDSGCPLKLMRTEVAKSLPFFKGMHRFIPALVKITGGSLIEVPIQHFPRVTGYSKFSFRNRFWGPIADTLAVRWMASRMIQYRIKNASNLNSNLGK</sequence>
<evidence type="ECO:0000256" key="5">
    <source>
        <dbReference type="ARBA" id="ARBA00022985"/>
    </source>
</evidence>